<dbReference type="PANTHER" id="PTHR35011:SF2">
    <property type="entry name" value="2,3-DIKETO-L-GULONATE TRAP TRANSPORTER SMALL PERMEASE PROTEIN YIAM"/>
    <property type="match status" value="1"/>
</dbReference>
<gene>
    <name evidence="11" type="ORF">SAMN05660235_01652</name>
</gene>
<sequence>MRWLDKVEEYLCAALIFFMAILAFANVIARYLTEQSLAFTEELVINLFVFATLLGASIAFRKGAHLGMTVLTDFLPNRYKKGIAVLSAVCGVALFVMLLFHGVNMVIQEYESEMTTYSMGLPMWWFGMAVPLGSVLVIGRIIQAALAELRALAGK</sequence>
<protein>
    <submittedName>
        <fullName evidence="11">TRAP-type C4-dicarboxylate transport system, small permease component</fullName>
    </submittedName>
</protein>
<dbReference type="GO" id="GO:0022857">
    <property type="term" value="F:transmembrane transporter activity"/>
    <property type="evidence" value="ECO:0007669"/>
    <property type="project" value="TreeGrafter"/>
</dbReference>
<reference evidence="12" key="1">
    <citation type="submission" date="2016-10" db="EMBL/GenBank/DDBJ databases">
        <authorList>
            <person name="Varghese N."/>
            <person name="Submissions S."/>
        </authorList>
    </citation>
    <scope>NUCLEOTIDE SEQUENCE [LARGE SCALE GENOMIC DNA]</scope>
    <source>
        <strain evidence="12">DSM 23256</strain>
    </source>
</reference>
<keyword evidence="12" id="KW-1185">Reference proteome</keyword>
<evidence type="ECO:0000256" key="6">
    <source>
        <dbReference type="ARBA" id="ARBA00022989"/>
    </source>
</evidence>
<evidence type="ECO:0000256" key="1">
    <source>
        <dbReference type="ARBA" id="ARBA00004429"/>
    </source>
</evidence>
<feature type="transmembrane region" description="Helical" evidence="9">
    <location>
        <begin position="43"/>
        <end position="61"/>
    </location>
</feature>
<evidence type="ECO:0000256" key="2">
    <source>
        <dbReference type="ARBA" id="ARBA00022448"/>
    </source>
</evidence>
<dbReference type="InterPro" id="IPR007387">
    <property type="entry name" value="TRAP_DctQ"/>
</dbReference>
<dbReference type="STRING" id="1123285.SAMN05660235_01652"/>
<dbReference type="Pfam" id="PF04290">
    <property type="entry name" value="DctQ"/>
    <property type="match status" value="1"/>
</dbReference>
<name>A0A1G7L7W7_9FIRM</name>
<evidence type="ECO:0000256" key="8">
    <source>
        <dbReference type="ARBA" id="ARBA00038436"/>
    </source>
</evidence>
<keyword evidence="5 9" id="KW-0812">Transmembrane</keyword>
<keyword evidence="7 9" id="KW-0472">Membrane</keyword>
<evidence type="ECO:0000313" key="12">
    <source>
        <dbReference type="Proteomes" id="UP000243333"/>
    </source>
</evidence>
<proteinExistence type="inferred from homology"/>
<dbReference type="Proteomes" id="UP000243333">
    <property type="component" value="Unassembled WGS sequence"/>
</dbReference>
<dbReference type="AlphaFoldDB" id="A0A1G7L7W7"/>
<comment type="subcellular location">
    <subcellularLocation>
        <location evidence="1">Cell inner membrane</location>
        <topology evidence="1">Multi-pass membrane protein</topology>
    </subcellularLocation>
</comment>
<dbReference type="InterPro" id="IPR055348">
    <property type="entry name" value="DctQ"/>
</dbReference>
<evidence type="ECO:0000256" key="9">
    <source>
        <dbReference type="SAM" id="Phobius"/>
    </source>
</evidence>
<dbReference type="GO" id="GO:0015740">
    <property type="term" value="P:C4-dicarboxylate transport"/>
    <property type="evidence" value="ECO:0007669"/>
    <property type="project" value="TreeGrafter"/>
</dbReference>
<keyword evidence="6 9" id="KW-1133">Transmembrane helix</keyword>
<dbReference type="GO" id="GO:0005886">
    <property type="term" value="C:plasma membrane"/>
    <property type="evidence" value="ECO:0007669"/>
    <property type="project" value="UniProtKB-SubCell"/>
</dbReference>
<feature type="domain" description="Tripartite ATP-independent periplasmic transporters DctQ component" evidence="10">
    <location>
        <begin position="19"/>
        <end position="150"/>
    </location>
</feature>
<dbReference type="OrthoDB" id="4964541at2"/>
<feature type="transmembrane region" description="Helical" evidence="9">
    <location>
        <begin position="12"/>
        <end position="31"/>
    </location>
</feature>
<accession>A0A1G7L7W7</accession>
<evidence type="ECO:0000256" key="4">
    <source>
        <dbReference type="ARBA" id="ARBA00022519"/>
    </source>
</evidence>
<organism evidence="11 12">
    <name type="scientific">Sporolituus thermophilus DSM 23256</name>
    <dbReference type="NCBI Taxonomy" id="1123285"/>
    <lineage>
        <taxon>Bacteria</taxon>
        <taxon>Bacillati</taxon>
        <taxon>Bacillota</taxon>
        <taxon>Negativicutes</taxon>
        <taxon>Selenomonadales</taxon>
        <taxon>Sporomusaceae</taxon>
        <taxon>Sporolituus</taxon>
    </lineage>
</organism>
<evidence type="ECO:0000259" key="10">
    <source>
        <dbReference type="Pfam" id="PF04290"/>
    </source>
</evidence>
<dbReference type="EMBL" id="FNBU01000011">
    <property type="protein sequence ID" value="SDF45466.1"/>
    <property type="molecule type" value="Genomic_DNA"/>
</dbReference>
<evidence type="ECO:0000256" key="5">
    <source>
        <dbReference type="ARBA" id="ARBA00022692"/>
    </source>
</evidence>
<evidence type="ECO:0000256" key="7">
    <source>
        <dbReference type="ARBA" id="ARBA00023136"/>
    </source>
</evidence>
<evidence type="ECO:0000256" key="3">
    <source>
        <dbReference type="ARBA" id="ARBA00022475"/>
    </source>
</evidence>
<keyword evidence="3" id="KW-1003">Cell membrane</keyword>
<dbReference type="PANTHER" id="PTHR35011">
    <property type="entry name" value="2,3-DIKETO-L-GULONATE TRAP TRANSPORTER SMALL PERMEASE PROTEIN YIAM"/>
    <property type="match status" value="1"/>
</dbReference>
<comment type="similarity">
    <text evidence="8">Belongs to the TRAP transporter small permease family.</text>
</comment>
<keyword evidence="2" id="KW-0813">Transport</keyword>
<feature type="transmembrane region" description="Helical" evidence="9">
    <location>
        <begin position="82"/>
        <end position="103"/>
    </location>
</feature>
<feature type="transmembrane region" description="Helical" evidence="9">
    <location>
        <begin position="123"/>
        <end position="142"/>
    </location>
</feature>
<evidence type="ECO:0000313" key="11">
    <source>
        <dbReference type="EMBL" id="SDF45466.1"/>
    </source>
</evidence>
<keyword evidence="4" id="KW-0997">Cell inner membrane</keyword>
<dbReference type="RefSeq" id="WP_093689842.1">
    <property type="nucleotide sequence ID" value="NZ_FNBU01000011.1"/>
</dbReference>